<protein>
    <submittedName>
        <fullName evidence="1">Uncharacterized protein</fullName>
    </submittedName>
</protein>
<organism evidence="1 2">
    <name type="scientific">Acidisarcina polymorpha</name>
    <dbReference type="NCBI Taxonomy" id="2211140"/>
    <lineage>
        <taxon>Bacteria</taxon>
        <taxon>Pseudomonadati</taxon>
        <taxon>Acidobacteriota</taxon>
        <taxon>Terriglobia</taxon>
        <taxon>Terriglobales</taxon>
        <taxon>Acidobacteriaceae</taxon>
        <taxon>Acidisarcina</taxon>
    </lineage>
</organism>
<proteinExistence type="predicted"/>
<dbReference type="EMBL" id="CP030840">
    <property type="protein sequence ID" value="AXC12258.1"/>
    <property type="molecule type" value="Genomic_DNA"/>
</dbReference>
<dbReference type="Proteomes" id="UP000253606">
    <property type="component" value="Chromosome"/>
</dbReference>
<gene>
    <name evidence="1" type="ORF">ACPOL_2956</name>
</gene>
<dbReference type="AlphaFoldDB" id="A0A2Z5FZH1"/>
<name>A0A2Z5FZH1_9BACT</name>
<evidence type="ECO:0000313" key="2">
    <source>
        <dbReference type="Proteomes" id="UP000253606"/>
    </source>
</evidence>
<evidence type="ECO:0000313" key="1">
    <source>
        <dbReference type="EMBL" id="AXC12258.1"/>
    </source>
</evidence>
<reference evidence="1 2" key="1">
    <citation type="journal article" date="2018" name="Front. Microbiol.">
        <title>Hydrolytic Capabilities as a Key to Environmental Success: Chitinolytic and Cellulolytic Acidobacteria From Acidic Sub-arctic Soils and Boreal Peatlands.</title>
        <authorList>
            <person name="Belova S.E."/>
            <person name="Ravin N.V."/>
            <person name="Pankratov T.A."/>
            <person name="Rakitin A.L."/>
            <person name="Ivanova A.A."/>
            <person name="Beletsky A.V."/>
            <person name="Mardanov A.V."/>
            <person name="Sinninghe Damste J.S."/>
            <person name="Dedysh S.N."/>
        </authorList>
    </citation>
    <scope>NUCLEOTIDE SEQUENCE [LARGE SCALE GENOMIC DNA]</scope>
    <source>
        <strain evidence="1 2">SBC82</strain>
    </source>
</reference>
<dbReference type="KEGG" id="abas:ACPOL_2956"/>
<keyword evidence="2" id="KW-1185">Reference proteome</keyword>
<accession>A0A2Z5FZH1</accession>
<sequence>MVSRMSPAAAQPPSIASKFHLFNPTLLLKYFLECAAHRSSVGVY</sequence>